<dbReference type="EC" id="1.-.-.-" evidence="3"/>
<sequence>MDSLHASRYALLRTYRRDGRGVDTPIWFHLDGDTLVFRTKLGPKTTRITNNPRVELRVCDYKGRVPDSAPTFAGQATLLSGGEAEVANRLLHKRYGWQYNLVPLLPLPGVNNVDAALPWREKWQRMRNPNLWPGSAIVRVQLGLE</sequence>
<dbReference type="InterPro" id="IPR011576">
    <property type="entry name" value="Pyridox_Oxase_N"/>
</dbReference>
<evidence type="ECO:0000259" key="2">
    <source>
        <dbReference type="Pfam" id="PF01243"/>
    </source>
</evidence>
<dbReference type="Pfam" id="PF01243">
    <property type="entry name" value="PNPOx_N"/>
    <property type="match status" value="1"/>
</dbReference>
<dbReference type="SUPFAM" id="SSF50475">
    <property type="entry name" value="FMN-binding split barrel"/>
    <property type="match status" value="1"/>
</dbReference>
<dbReference type="RefSeq" id="WP_071945092.1">
    <property type="nucleotide sequence ID" value="NZ_BAAAVX010000042.1"/>
</dbReference>
<keyword evidence="4" id="KW-1185">Reference proteome</keyword>
<dbReference type="Proteomes" id="UP000825367">
    <property type="component" value="Chromosome"/>
</dbReference>
<protein>
    <submittedName>
        <fullName evidence="3">PPOX class F420-dependent oxidoreductase</fullName>
        <ecNumber evidence="3">1.-.-.-</ecNumber>
    </submittedName>
</protein>
<accession>A0ABX8VNN6</accession>
<evidence type="ECO:0000313" key="3">
    <source>
        <dbReference type="EMBL" id="QYL19427.1"/>
    </source>
</evidence>
<dbReference type="InterPro" id="IPR019965">
    <property type="entry name" value="PPOX_F420-dep_Rv2061_put"/>
</dbReference>
<dbReference type="PANTHER" id="PTHR35176:SF11">
    <property type="entry name" value="PYRIDOXAMINE 5'-PHOSPHATE OXIDASE FAMILY PROTEIN"/>
    <property type="match status" value="1"/>
</dbReference>
<evidence type="ECO:0000313" key="4">
    <source>
        <dbReference type="Proteomes" id="UP000825367"/>
    </source>
</evidence>
<proteinExistence type="predicted"/>
<dbReference type="GO" id="GO:0016491">
    <property type="term" value="F:oxidoreductase activity"/>
    <property type="evidence" value="ECO:0007669"/>
    <property type="project" value="UniProtKB-KW"/>
</dbReference>
<organism evidence="3 4">
    <name type="scientific">Mycolicibacterium pallens</name>
    <dbReference type="NCBI Taxonomy" id="370524"/>
    <lineage>
        <taxon>Bacteria</taxon>
        <taxon>Bacillati</taxon>
        <taxon>Actinomycetota</taxon>
        <taxon>Actinomycetes</taxon>
        <taxon>Mycobacteriales</taxon>
        <taxon>Mycobacteriaceae</taxon>
        <taxon>Mycolicibacterium</taxon>
    </lineage>
</organism>
<dbReference type="EMBL" id="CP080333">
    <property type="protein sequence ID" value="QYL19427.1"/>
    <property type="molecule type" value="Genomic_DNA"/>
</dbReference>
<keyword evidence="1 3" id="KW-0560">Oxidoreductase</keyword>
<dbReference type="NCBIfam" id="TIGR03666">
    <property type="entry name" value="Rv2061_F420"/>
    <property type="match status" value="1"/>
</dbReference>
<dbReference type="Gene3D" id="2.30.110.10">
    <property type="entry name" value="Electron Transport, Fmn-binding Protein, Chain A"/>
    <property type="match status" value="1"/>
</dbReference>
<dbReference type="InterPro" id="IPR012349">
    <property type="entry name" value="Split_barrel_FMN-bd"/>
</dbReference>
<gene>
    <name evidence="3" type="ORF">K0O64_13630</name>
</gene>
<reference evidence="3 4" key="1">
    <citation type="submission" date="2021-07" db="EMBL/GenBank/DDBJ databases">
        <title>Whole genome sequencing of non-tuberculosis mycobacteria type-strains.</title>
        <authorList>
            <person name="Igarashi Y."/>
            <person name="Osugi A."/>
            <person name="Mitarai S."/>
        </authorList>
    </citation>
    <scope>NUCLEOTIDE SEQUENCE [LARGE SCALE GENOMIC DNA]</scope>
    <source>
        <strain evidence="3 4">JCM 16370</strain>
    </source>
</reference>
<name>A0ABX8VNN6_9MYCO</name>
<evidence type="ECO:0000256" key="1">
    <source>
        <dbReference type="ARBA" id="ARBA00023002"/>
    </source>
</evidence>
<dbReference type="InterPro" id="IPR052019">
    <property type="entry name" value="F420H2_bilvrd_red/Heme_oxyg"/>
</dbReference>
<feature type="domain" description="Pyridoxamine 5'-phosphate oxidase N-terminal" evidence="2">
    <location>
        <begin position="4"/>
        <end position="99"/>
    </location>
</feature>
<dbReference type="PANTHER" id="PTHR35176">
    <property type="entry name" value="HEME OXYGENASE HI_0854-RELATED"/>
    <property type="match status" value="1"/>
</dbReference>